<dbReference type="EMBL" id="LT608328">
    <property type="protein sequence ID" value="SCM55467.1"/>
    <property type="molecule type" value="Genomic_DNA"/>
</dbReference>
<dbReference type="PROSITE" id="PS51257">
    <property type="entry name" value="PROKAR_LIPOPROTEIN"/>
    <property type="match status" value="1"/>
</dbReference>
<dbReference type="Proteomes" id="UP000178485">
    <property type="component" value="Chromosome i"/>
</dbReference>
<dbReference type="Pfam" id="PF17127">
    <property type="entry name" value="DUF5106"/>
    <property type="match status" value="1"/>
</dbReference>
<dbReference type="SUPFAM" id="SSF52833">
    <property type="entry name" value="Thioredoxin-like"/>
    <property type="match status" value="1"/>
</dbReference>
<evidence type="ECO:0000259" key="3">
    <source>
        <dbReference type="Pfam" id="PF17127"/>
    </source>
</evidence>
<dbReference type="Pfam" id="PF13905">
    <property type="entry name" value="Thioredoxin_8"/>
    <property type="match status" value="1"/>
</dbReference>
<dbReference type="RefSeq" id="WP_071135947.1">
    <property type="nucleotide sequence ID" value="NZ_DUQN01000071.1"/>
</dbReference>
<evidence type="ECO:0000256" key="1">
    <source>
        <dbReference type="SAM" id="SignalP"/>
    </source>
</evidence>
<dbReference type="KEGG" id="pmuc:ING2E5A_0395"/>
<feature type="domain" description="Thioredoxin-like fold" evidence="2">
    <location>
        <begin position="208"/>
        <end position="306"/>
    </location>
</feature>
<dbReference type="InterPro" id="IPR036249">
    <property type="entry name" value="Thioredoxin-like_sf"/>
</dbReference>
<keyword evidence="5" id="KW-1185">Reference proteome</keyword>
<evidence type="ECO:0000313" key="5">
    <source>
        <dbReference type="Proteomes" id="UP000178485"/>
    </source>
</evidence>
<feature type="chain" id="PRO_5009603759" evidence="1">
    <location>
        <begin position="28"/>
        <end position="325"/>
    </location>
</feature>
<dbReference type="AlphaFoldDB" id="A0A1G4G3X6"/>
<name>A0A1G4G3X6_9BACT</name>
<reference evidence="4 5" key="1">
    <citation type="submission" date="2016-08" db="EMBL/GenBank/DDBJ databases">
        <authorList>
            <person name="Seilhamer J.J."/>
        </authorList>
    </citation>
    <scope>NUCLEOTIDE SEQUENCE [LARGE SCALE GENOMIC DNA]</scope>
    <source>
        <strain evidence="4">ING2-E5A</strain>
    </source>
</reference>
<evidence type="ECO:0000259" key="2">
    <source>
        <dbReference type="Pfam" id="PF13905"/>
    </source>
</evidence>
<proteinExistence type="predicted"/>
<accession>A0A1G4G3X6</accession>
<protein>
    <submittedName>
        <fullName evidence="4">Lipofamily protein</fullName>
    </submittedName>
</protein>
<organism evidence="4 5">
    <name type="scientific">Petrimonas mucosa</name>
    <dbReference type="NCBI Taxonomy" id="1642646"/>
    <lineage>
        <taxon>Bacteria</taxon>
        <taxon>Pseudomonadati</taxon>
        <taxon>Bacteroidota</taxon>
        <taxon>Bacteroidia</taxon>
        <taxon>Bacteroidales</taxon>
        <taxon>Dysgonomonadaceae</taxon>
        <taxon>Petrimonas</taxon>
    </lineage>
</organism>
<keyword evidence="1" id="KW-0732">Signal</keyword>
<dbReference type="InterPro" id="IPR033395">
    <property type="entry name" value="DUF5106"/>
</dbReference>
<evidence type="ECO:0000313" key="4">
    <source>
        <dbReference type="EMBL" id="SCM55467.1"/>
    </source>
</evidence>
<dbReference type="Gene3D" id="3.40.30.10">
    <property type="entry name" value="Glutaredoxin"/>
    <property type="match status" value="1"/>
</dbReference>
<feature type="signal peptide" evidence="1">
    <location>
        <begin position="1"/>
        <end position="27"/>
    </location>
</feature>
<feature type="domain" description="DUF5106" evidence="3">
    <location>
        <begin position="21"/>
        <end position="181"/>
    </location>
</feature>
<gene>
    <name evidence="4" type="ORF">ING2E5A_0395</name>
</gene>
<dbReference type="STRING" id="1642646.ING2E5A_0395"/>
<dbReference type="InterPro" id="IPR012336">
    <property type="entry name" value="Thioredoxin-like_fold"/>
</dbReference>
<sequence>MNPTFLKSFFVLAVSLAIYACSSSKKAPTDIAGEDSLKQGQTIVPDTFLLPEIPSGITNPNVRAAYLVMHYWDRFDFANEKLTLRPEITEQAFVDYIHILSLVPFENAKESLNYTLRKAKMNRVMYTYFGSLFDKYLFDANSPFRNEEYYIPVLQDLVNSDLLSEEERSRYRFQLNMALKNRVGETASDFVYTLANGESKKMHSIKSEYLLLIFSNPGCSTCASVTETLSKSDNLAMAFSMNSPSRTMITVLTVYPDTDIDEWRSHLQHLPANWIHSYDKDRVITKQKLYDLKAIPTIYLLDREKRVILKDTSLEAIEAFFARSN</sequence>